<dbReference type="Pfam" id="PF07693">
    <property type="entry name" value="KAP_NTPase"/>
    <property type="match status" value="1"/>
</dbReference>
<dbReference type="Gene3D" id="3.40.50.300">
    <property type="entry name" value="P-loop containing nucleotide triphosphate hydrolases"/>
    <property type="match status" value="1"/>
</dbReference>
<evidence type="ECO:0000259" key="2">
    <source>
        <dbReference type="Pfam" id="PF07693"/>
    </source>
</evidence>
<organism evidence="3 4">
    <name type="scientific">Streptococcus sobrinus</name>
    <dbReference type="NCBI Taxonomy" id="1310"/>
    <lineage>
        <taxon>Bacteria</taxon>
        <taxon>Bacillati</taxon>
        <taxon>Bacillota</taxon>
        <taxon>Bacilli</taxon>
        <taxon>Lactobacillales</taxon>
        <taxon>Streptococcaceae</taxon>
        <taxon>Streptococcus</taxon>
    </lineage>
</organism>
<sequence>MKLLEKNKDTRFIELNHIDTREAAKNVAKLFEENKTYFLNGAWGSGKSTFLNEVKSYSNMDFVVLDLWRLSDNRSIIEVGFSKIHPQLYRSYKGLLVAIVAIALLFTTQFNFGLQSFINERFGAWANFITLLFGVIALGAAIYQFFKPKSDIFYASQFERLEIKNKLLIIDDFDRLTEGQQKESYKLFALLNGKLPIVFVGDIEKVYDNAPDNFLSKVIDRRIDLPFGLHPSNIWNGYFKEFERKYDIALSKEFKQLFIIERRNLRDRVHFNDYVTKEFIDRINMVVYR</sequence>
<dbReference type="InterPro" id="IPR011646">
    <property type="entry name" value="KAP_P-loop"/>
</dbReference>
<dbReference type="InterPro" id="IPR027417">
    <property type="entry name" value="P-loop_NTPase"/>
</dbReference>
<protein>
    <recommendedName>
        <fullName evidence="2">KAP NTPase domain-containing protein</fullName>
    </recommendedName>
</protein>
<reference evidence="3 4" key="1">
    <citation type="submission" date="2018-05" db="EMBL/GenBank/DDBJ databases">
        <title>Complete genome sequences of Streptococcus sobrinus.</title>
        <authorList>
            <person name="Sales M."/>
            <person name="Jensen P.A."/>
        </authorList>
    </citation>
    <scope>NUCLEOTIDE SEQUENCE [LARGE SCALE GENOMIC DNA]</scope>
    <source>
        <strain evidence="3 4">SL1</strain>
    </source>
</reference>
<dbReference type="EMBL" id="CP029490">
    <property type="protein sequence ID" value="AWN20929.1"/>
    <property type="molecule type" value="Genomic_DNA"/>
</dbReference>
<evidence type="ECO:0000256" key="1">
    <source>
        <dbReference type="SAM" id="Phobius"/>
    </source>
</evidence>
<proteinExistence type="predicted"/>
<keyword evidence="1" id="KW-1133">Transmembrane helix</keyword>
<evidence type="ECO:0000313" key="4">
    <source>
        <dbReference type="Proteomes" id="UP000245369"/>
    </source>
</evidence>
<dbReference type="Proteomes" id="UP000245369">
    <property type="component" value="Chromosome"/>
</dbReference>
<keyword evidence="1" id="KW-0472">Membrane</keyword>
<evidence type="ECO:0000313" key="3">
    <source>
        <dbReference type="EMBL" id="AWN20929.1"/>
    </source>
</evidence>
<feature type="transmembrane region" description="Helical" evidence="1">
    <location>
        <begin position="92"/>
        <end position="112"/>
    </location>
</feature>
<dbReference type="SUPFAM" id="SSF52540">
    <property type="entry name" value="P-loop containing nucleoside triphosphate hydrolases"/>
    <property type="match status" value="1"/>
</dbReference>
<feature type="transmembrane region" description="Helical" evidence="1">
    <location>
        <begin position="124"/>
        <end position="146"/>
    </location>
</feature>
<keyword evidence="1" id="KW-0812">Transmembrane</keyword>
<name>A0ABN5LIX6_9STRE</name>
<feature type="domain" description="KAP NTPase" evidence="2">
    <location>
        <begin position="36"/>
        <end position="186"/>
    </location>
</feature>
<keyword evidence="4" id="KW-1185">Reference proteome</keyword>
<accession>A0ABN5LIX6</accession>
<gene>
    <name evidence="3" type="ORF">DK182_06035</name>
</gene>